<keyword evidence="2" id="KW-1185">Reference proteome</keyword>
<accession>A0ABP7U7J2</accession>
<protein>
    <submittedName>
        <fullName evidence="1">Uncharacterized protein</fullName>
    </submittedName>
</protein>
<proteinExistence type="predicted"/>
<organism evidence="1 2">
    <name type="scientific">Hymenobacter glaciei</name>
    <dbReference type="NCBI Taxonomy" id="877209"/>
    <lineage>
        <taxon>Bacteria</taxon>
        <taxon>Pseudomonadati</taxon>
        <taxon>Bacteroidota</taxon>
        <taxon>Cytophagia</taxon>
        <taxon>Cytophagales</taxon>
        <taxon>Hymenobacteraceae</taxon>
        <taxon>Hymenobacter</taxon>
    </lineage>
</organism>
<sequence length="178" mass="20322">MGLRRLLLPVHLCAMAMHNTQDPHWRDYLFQGHPPAELSTWVQRLRYFRFCKAYGAHSNDGDQLLAALRYVDAADLRRLLAQLGTWAPLSAQLIALPSGLLTVAGQQVSAWHYDLPEPRLMLAIRDLNNPYEVTAATIAAAEAVEQQLALQESRIIDPPQDNRYCVCPQYYPELWEKR</sequence>
<reference evidence="2" key="1">
    <citation type="journal article" date="2019" name="Int. J. Syst. Evol. Microbiol.">
        <title>The Global Catalogue of Microorganisms (GCM) 10K type strain sequencing project: providing services to taxonomists for standard genome sequencing and annotation.</title>
        <authorList>
            <consortium name="The Broad Institute Genomics Platform"/>
            <consortium name="The Broad Institute Genome Sequencing Center for Infectious Disease"/>
            <person name="Wu L."/>
            <person name="Ma J."/>
        </authorList>
    </citation>
    <scope>NUCLEOTIDE SEQUENCE [LARGE SCALE GENOMIC DNA]</scope>
    <source>
        <strain evidence="2">JCM 17225</strain>
    </source>
</reference>
<comment type="caution">
    <text evidence="1">The sequence shown here is derived from an EMBL/GenBank/DDBJ whole genome shotgun (WGS) entry which is preliminary data.</text>
</comment>
<dbReference type="EMBL" id="BAABDK010000017">
    <property type="protein sequence ID" value="GAA4037404.1"/>
    <property type="molecule type" value="Genomic_DNA"/>
</dbReference>
<name>A0ABP7U7J2_9BACT</name>
<evidence type="ECO:0000313" key="2">
    <source>
        <dbReference type="Proteomes" id="UP001501469"/>
    </source>
</evidence>
<dbReference type="Proteomes" id="UP001501469">
    <property type="component" value="Unassembled WGS sequence"/>
</dbReference>
<evidence type="ECO:0000313" key="1">
    <source>
        <dbReference type="EMBL" id="GAA4037404.1"/>
    </source>
</evidence>
<gene>
    <name evidence="1" type="ORF">GCM10022409_22990</name>
</gene>